<dbReference type="Proteomes" id="UP000697472">
    <property type="component" value="Unassembled WGS sequence"/>
</dbReference>
<dbReference type="Gene3D" id="1.10.10.10">
    <property type="entry name" value="Winged helix-like DNA-binding domain superfamily/Winged helix DNA-binding domain"/>
    <property type="match status" value="1"/>
</dbReference>
<dbReference type="SUPFAM" id="SSF53697">
    <property type="entry name" value="SIS domain"/>
    <property type="match status" value="1"/>
</dbReference>
<comment type="caution">
    <text evidence="2">The sequence shown here is derived from an EMBL/GenBank/DDBJ whole genome shotgun (WGS) entry which is preliminary data.</text>
</comment>
<dbReference type="InterPro" id="IPR047640">
    <property type="entry name" value="RpiR-like"/>
</dbReference>
<dbReference type="InterPro" id="IPR036388">
    <property type="entry name" value="WH-like_DNA-bd_sf"/>
</dbReference>
<dbReference type="InterPro" id="IPR009057">
    <property type="entry name" value="Homeodomain-like_sf"/>
</dbReference>
<evidence type="ECO:0000313" key="2">
    <source>
        <dbReference type="EMBL" id="MBM7642330.1"/>
    </source>
</evidence>
<dbReference type="PROSITE" id="PS51071">
    <property type="entry name" value="HTH_RPIR"/>
    <property type="match status" value="1"/>
</dbReference>
<evidence type="ECO:0000259" key="1">
    <source>
        <dbReference type="PROSITE" id="PS51071"/>
    </source>
</evidence>
<dbReference type="RefSeq" id="WP_205009183.1">
    <property type="nucleotide sequence ID" value="NZ_JAFBEH010000009.1"/>
</dbReference>
<dbReference type="GO" id="GO:0003677">
    <property type="term" value="F:DNA binding"/>
    <property type="evidence" value="ECO:0007669"/>
    <property type="project" value="UniProtKB-KW"/>
</dbReference>
<organism evidence="2 3">
    <name type="scientific">Streptococcus loxodontisalivarius</name>
    <dbReference type="NCBI Taxonomy" id="1349415"/>
    <lineage>
        <taxon>Bacteria</taxon>
        <taxon>Bacillati</taxon>
        <taxon>Bacillota</taxon>
        <taxon>Bacilli</taxon>
        <taxon>Lactobacillales</taxon>
        <taxon>Streptococcaceae</taxon>
        <taxon>Streptococcus</taxon>
    </lineage>
</organism>
<dbReference type="SUPFAM" id="SSF46689">
    <property type="entry name" value="Homeodomain-like"/>
    <property type="match status" value="1"/>
</dbReference>
<evidence type="ECO:0000313" key="3">
    <source>
        <dbReference type="Proteomes" id="UP000697472"/>
    </source>
</evidence>
<dbReference type="InterPro" id="IPR046348">
    <property type="entry name" value="SIS_dom_sf"/>
</dbReference>
<dbReference type="Pfam" id="PF01418">
    <property type="entry name" value="HTH_6"/>
    <property type="match status" value="1"/>
</dbReference>
<dbReference type="PANTHER" id="PTHR30514:SF21">
    <property type="entry name" value="RPIR-FAMILY TRANSCRIPTIONAL REGULATOR"/>
    <property type="match status" value="1"/>
</dbReference>
<protein>
    <submittedName>
        <fullName evidence="2">DNA-binding MurR/RpiR family transcriptional regulator</fullName>
    </submittedName>
</protein>
<reference evidence="2 3" key="1">
    <citation type="submission" date="2021-01" db="EMBL/GenBank/DDBJ databases">
        <title>Genomic Encyclopedia of Type Strains, Phase IV (KMG-IV): sequencing the most valuable type-strain genomes for metagenomic binning, comparative biology and taxonomic classification.</title>
        <authorList>
            <person name="Goeker M."/>
        </authorList>
    </citation>
    <scope>NUCLEOTIDE SEQUENCE [LARGE SCALE GENOMIC DNA]</scope>
    <source>
        <strain evidence="2 3">DSM 27382</strain>
    </source>
</reference>
<feature type="domain" description="HTH rpiR-type" evidence="1">
    <location>
        <begin position="1"/>
        <end position="77"/>
    </location>
</feature>
<sequence length="249" mass="28168">MNILERMMHSEKQFSNSEKKVYHFLTENLSKVETYTITKVANESHTSTSAVLRFCQTLGYKGYKDFRFDVISHLHNSPVLDNQDIVSKMTSNFSTIVNRLNTLERDKIQKLILSLKESSRIHLFGIHASSLPARQLYFGLQNLGIPSHLACDLNSGAHLTNIINEDDLLIMFSISGNLENFRSSLSEIENNMPNESYLVTLSPTAKSGKFFSNTILLPGALEDNQSIVDLQSIPMMFVEILLNILHSQL</sequence>
<name>A0ABS2PS01_9STRE</name>
<accession>A0ABS2PS01</accession>
<dbReference type="PANTHER" id="PTHR30514">
    <property type="entry name" value="GLUCOKINASE"/>
    <property type="match status" value="1"/>
</dbReference>
<gene>
    <name evidence="2" type="ORF">JOC28_000627</name>
</gene>
<proteinExistence type="predicted"/>
<keyword evidence="3" id="KW-1185">Reference proteome</keyword>
<dbReference type="InterPro" id="IPR000281">
    <property type="entry name" value="HTH_RpiR"/>
</dbReference>
<dbReference type="EMBL" id="JAFBEH010000009">
    <property type="protein sequence ID" value="MBM7642330.1"/>
    <property type="molecule type" value="Genomic_DNA"/>
</dbReference>
<keyword evidence="2" id="KW-0238">DNA-binding</keyword>
<dbReference type="Gene3D" id="3.40.50.10490">
    <property type="entry name" value="Glucose-6-phosphate isomerase like protein, domain 1"/>
    <property type="match status" value="1"/>
</dbReference>